<proteinExistence type="inferred from homology"/>
<reference evidence="7" key="1">
    <citation type="journal article" date="2019" name="Int. J. Syst. Evol. Microbiol.">
        <title>The Global Catalogue of Microorganisms (GCM) 10K type strain sequencing project: providing services to taxonomists for standard genome sequencing and annotation.</title>
        <authorList>
            <consortium name="The Broad Institute Genomics Platform"/>
            <consortium name="The Broad Institute Genome Sequencing Center for Infectious Disease"/>
            <person name="Wu L."/>
            <person name="Ma J."/>
        </authorList>
    </citation>
    <scope>NUCLEOTIDE SEQUENCE [LARGE SCALE GENOMIC DNA]</scope>
    <source>
        <strain evidence="7">CGMCC 4.7455</strain>
    </source>
</reference>
<dbReference type="Proteomes" id="UP001597365">
    <property type="component" value="Unassembled WGS sequence"/>
</dbReference>
<keyword evidence="7" id="KW-1185">Reference proteome</keyword>
<feature type="region of interest" description="Disordered" evidence="2">
    <location>
        <begin position="1"/>
        <end position="100"/>
    </location>
</feature>
<dbReference type="NCBIfam" id="TIGR00350">
    <property type="entry name" value="lytR_cpsA_psr"/>
    <property type="match status" value="1"/>
</dbReference>
<comment type="caution">
    <text evidence="6">The sequence shown here is derived from an EMBL/GenBank/DDBJ whole genome shotgun (WGS) entry which is preliminary data.</text>
</comment>
<feature type="compositionally biased region" description="Gly residues" evidence="2">
    <location>
        <begin position="47"/>
        <end position="56"/>
    </location>
</feature>
<keyword evidence="3" id="KW-1133">Transmembrane helix</keyword>
<evidence type="ECO:0000256" key="2">
    <source>
        <dbReference type="SAM" id="MobiDB-lite"/>
    </source>
</evidence>
<evidence type="ECO:0000313" key="7">
    <source>
        <dbReference type="Proteomes" id="UP001597365"/>
    </source>
</evidence>
<gene>
    <name evidence="6" type="ORF">ACFSJS_23525</name>
</gene>
<comment type="similarity">
    <text evidence="1">Belongs to the LytR/CpsA/Psr (LCP) family.</text>
</comment>
<dbReference type="Gene3D" id="3.30.70.2390">
    <property type="match status" value="1"/>
</dbReference>
<accession>A0ABW4PR45</accession>
<feature type="domain" description="Cell envelope-related transcriptional attenuator" evidence="4">
    <location>
        <begin position="190"/>
        <end position="345"/>
    </location>
</feature>
<dbReference type="RefSeq" id="WP_380903645.1">
    <property type="nucleotide sequence ID" value="NZ_JBHUFU010000017.1"/>
</dbReference>
<feature type="compositionally biased region" description="Basic and acidic residues" evidence="2">
    <location>
        <begin position="431"/>
        <end position="447"/>
    </location>
</feature>
<dbReference type="EMBL" id="JBHUFU010000017">
    <property type="protein sequence ID" value="MFD1832590.1"/>
    <property type="molecule type" value="Genomic_DNA"/>
</dbReference>
<dbReference type="InterPro" id="IPR027381">
    <property type="entry name" value="LytR/CpsA/Psr_C"/>
</dbReference>
<keyword evidence="3" id="KW-0472">Membrane</keyword>
<dbReference type="Pfam" id="PF13399">
    <property type="entry name" value="LytR_C"/>
    <property type="match status" value="1"/>
</dbReference>
<feature type="transmembrane region" description="Helical" evidence="3">
    <location>
        <begin position="105"/>
        <end position="128"/>
    </location>
</feature>
<keyword evidence="3" id="KW-0812">Transmembrane</keyword>
<dbReference type="Gene3D" id="3.40.630.190">
    <property type="entry name" value="LCP protein"/>
    <property type="match status" value="1"/>
</dbReference>
<evidence type="ECO:0000256" key="1">
    <source>
        <dbReference type="ARBA" id="ARBA00006068"/>
    </source>
</evidence>
<name>A0ABW4PR45_9ACTN</name>
<feature type="region of interest" description="Disordered" evidence="2">
    <location>
        <begin position="431"/>
        <end position="450"/>
    </location>
</feature>
<protein>
    <submittedName>
        <fullName evidence="6">LCP family protein</fullName>
    </submittedName>
</protein>
<evidence type="ECO:0000259" key="5">
    <source>
        <dbReference type="Pfam" id="PF13399"/>
    </source>
</evidence>
<dbReference type="InterPro" id="IPR004474">
    <property type="entry name" value="LytR_CpsA_psr"/>
</dbReference>
<organism evidence="6 7">
    <name type="scientific">Streptomyces desertarenae</name>
    <dbReference type="NCBI Taxonomy" id="2666184"/>
    <lineage>
        <taxon>Bacteria</taxon>
        <taxon>Bacillati</taxon>
        <taxon>Actinomycetota</taxon>
        <taxon>Actinomycetes</taxon>
        <taxon>Kitasatosporales</taxon>
        <taxon>Streptomycetaceae</taxon>
        <taxon>Streptomyces</taxon>
    </lineage>
</organism>
<evidence type="ECO:0000313" key="6">
    <source>
        <dbReference type="EMBL" id="MFD1832590.1"/>
    </source>
</evidence>
<evidence type="ECO:0000259" key="4">
    <source>
        <dbReference type="Pfam" id="PF03816"/>
    </source>
</evidence>
<dbReference type="PANTHER" id="PTHR33392">
    <property type="entry name" value="POLYISOPRENYL-TEICHOIC ACID--PEPTIDOGLYCAN TEICHOIC ACID TRANSFERASE TAGU"/>
    <property type="match status" value="1"/>
</dbReference>
<dbReference type="PANTHER" id="PTHR33392:SF6">
    <property type="entry name" value="POLYISOPRENYL-TEICHOIC ACID--PEPTIDOGLYCAN TEICHOIC ACID TRANSFERASE TAGU"/>
    <property type="match status" value="1"/>
</dbReference>
<feature type="domain" description="LytR/CpsA/Psr regulator C-terminal" evidence="5">
    <location>
        <begin position="455"/>
        <end position="546"/>
    </location>
</feature>
<dbReference type="InterPro" id="IPR050922">
    <property type="entry name" value="LytR/CpsA/Psr_CW_biosynth"/>
</dbReference>
<evidence type="ECO:0000256" key="3">
    <source>
        <dbReference type="SAM" id="Phobius"/>
    </source>
</evidence>
<feature type="region of interest" description="Disordered" evidence="2">
    <location>
        <begin position="553"/>
        <end position="589"/>
    </location>
</feature>
<dbReference type="Pfam" id="PF03816">
    <property type="entry name" value="LytR_cpsA_psr"/>
    <property type="match status" value="1"/>
</dbReference>
<feature type="compositionally biased region" description="Gly residues" evidence="2">
    <location>
        <begin position="75"/>
        <end position="97"/>
    </location>
</feature>
<sequence>MGQRTAPGGGTHDRPPQARDFGWDDGLYAGAPDAPPPPPADRPDGSGAAGGTGGDGGRARTPSSGTARRGRRPGGDGGAGGAGGGRGRPGGEGAGGRRPGRGTRILRWTALAAAVLILGTAGAGYLYYEHLNGNLTRKPLTLGGNQLKHRQNADGQTPVNILLLGSDSRNSARNVELGGARDEVGRKPLADVQMLLHLSADRSSISVLSIPRDTRVTIPECTDPEDGTVHPQTVGKINTSLQHGGPGCTVATWTELTGIPVDHFMMIDFAGVVDMADAVGGVPVCVRANVHDANSGLRLEEGETTVQGEQALQWLRTRYGFGDGTDIGRAKAQHMYMNSMVRRLKAGSKLTDPGKLRKLAEAATEALTVDDGIKGVKDLYDLAGELRKVPTRRITMATMPWEYADGGRYVVPKPGEAEQVFSLIRNDVALDGKDPAPGKDTAARTRDPAAPGERIAVRVLNGTRTATLGPVNGRAGAVTAELHRLGFTLAAAERTEAPQADTTLVYPGEDLHGDALAVAEAVGLPERAVRQSAGVEEITLVVGADWREGAAYPARRGKPGGGERKAPESADVLGGEDRDCMDVNPRYTW</sequence>